<organism evidence="2">
    <name type="scientific">Fagus sylvatica</name>
    <name type="common">Beechnut</name>
    <dbReference type="NCBI Taxonomy" id="28930"/>
    <lineage>
        <taxon>Eukaryota</taxon>
        <taxon>Viridiplantae</taxon>
        <taxon>Streptophyta</taxon>
        <taxon>Embryophyta</taxon>
        <taxon>Tracheophyta</taxon>
        <taxon>Spermatophyta</taxon>
        <taxon>Magnoliopsida</taxon>
        <taxon>eudicotyledons</taxon>
        <taxon>Gunneridae</taxon>
        <taxon>Pentapetalae</taxon>
        <taxon>rosids</taxon>
        <taxon>fabids</taxon>
        <taxon>Fagales</taxon>
        <taxon>Fagaceae</taxon>
        <taxon>Fagus</taxon>
    </lineage>
</organism>
<protein>
    <submittedName>
        <fullName evidence="2">Uncharacterized protein</fullName>
    </submittedName>
</protein>
<name>A0A2N9H9V9_FAGSY</name>
<accession>A0A2N9H9V9</accession>
<sequence length="39" mass="4461">MKILRLEIEAVDPAWRIAVRFGCDYGGGFRPGQGRRQQI</sequence>
<proteinExistence type="predicted"/>
<dbReference type="EMBL" id="OIVN01003038">
    <property type="protein sequence ID" value="SPD08369.1"/>
    <property type="molecule type" value="Genomic_DNA"/>
</dbReference>
<gene>
    <name evidence="1" type="ORF">FSB_LOCUS23092</name>
    <name evidence="2" type="ORF">FSB_LOCUS36251</name>
</gene>
<evidence type="ECO:0000313" key="2">
    <source>
        <dbReference type="EMBL" id="SPD08369.1"/>
    </source>
</evidence>
<dbReference type="EMBL" id="OIVN01001550">
    <property type="protein sequence ID" value="SPC95210.1"/>
    <property type="molecule type" value="Genomic_DNA"/>
</dbReference>
<reference evidence="2" key="1">
    <citation type="submission" date="2018-02" db="EMBL/GenBank/DDBJ databases">
        <authorList>
            <person name="Cohen D.B."/>
            <person name="Kent A.D."/>
        </authorList>
    </citation>
    <scope>NUCLEOTIDE SEQUENCE</scope>
</reference>
<evidence type="ECO:0000313" key="1">
    <source>
        <dbReference type="EMBL" id="SPC95210.1"/>
    </source>
</evidence>
<dbReference type="AlphaFoldDB" id="A0A2N9H9V9"/>